<dbReference type="InterPro" id="IPR053231">
    <property type="entry name" value="GPCR_LN-TM7"/>
</dbReference>
<keyword evidence="6" id="KW-0732">Signal</keyword>
<evidence type="ECO:0000256" key="6">
    <source>
        <dbReference type="SAM" id="SignalP"/>
    </source>
</evidence>
<evidence type="ECO:0000256" key="2">
    <source>
        <dbReference type="ARBA" id="ARBA00022692"/>
    </source>
</evidence>
<dbReference type="RefSeq" id="XP_005089160.2">
    <property type="nucleotide sequence ID" value="XM_005089103.3"/>
</dbReference>
<dbReference type="InterPro" id="IPR000832">
    <property type="entry name" value="GPCR_2_secretin-like"/>
</dbReference>
<evidence type="ECO:0000313" key="9">
    <source>
        <dbReference type="RefSeq" id="XP_005089160.2"/>
    </source>
</evidence>
<reference evidence="9" key="1">
    <citation type="submission" date="2025-08" db="UniProtKB">
        <authorList>
            <consortium name="RefSeq"/>
        </authorList>
    </citation>
    <scope>IDENTIFICATION</scope>
</reference>
<keyword evidence="2 5" id="KW-0812">Transmembrane</keyword>
<feature type="transmembrane region" description="Helical" evidence="5">
    <location>
        <begin position="686"/>
        <end position="705"/>
    </location>
</feature>
<keyword evidence="3 5" id="KW-1133">Transmembrane helix</keyword>
<dbReference type="GeneID" id="101860135"/>
<dbReference type="Pfam" id="PF00002">
    <property type="entry name" value="7tm_2"/>
    <property type="match status" value="1"/>
</dbReference>
<sequence>MIPDAFISKRMVPSAFFIILILCHNGMAVHRRSASYQGVPYDTNGLEAYPAPSPVNNIDNFVKEVLRWHTHYCGKNRMCQEYTSSHCYKCSPCQCDLSCHDYGDCCPDLALEKRDGDDFPRPFTGNDVDVVTCKSVSLSRTSLRGVRENQEYGSQHPYVDSYYMVSSCPHTFSSDASACENSNEGPPVTSEINSTSGSSIVFKNIHCARCHGYLNVTAWKIQISCMSRQNLTSLSTPYRAVMSAISRPGCSVSYIPPEFAKGRKCFSKPGMIYKCNVTGHWPRRDAFLERACHSHLTPKLVNGVLYKNVFCFLCNTNVDGSHQDLTSCQRSPYQKSAPMTVLLDNRAVKEGDRGRHLAESGGYCGGTGVYDHKEGTCREVTCALAQHLVPGGCAPLFLKAKGLGYELYFGLRPNDPVDLSGDHDLLHHLPAEVEVYLGRTLLAGNVKLLDFAMAFNRTDDEGRCSQTASDLGVYVRLISLSITDQASLQRSLQEVCYSNFTIATRTWNMSLQAFPNEIPWHVMHPSRRRSPYSLSPCITIVANNHLEQREDGIMRVGTTTPDPNSQDQVSETPPFIRLSSLIACPHVRLFPHEYAVAGPGCELTLAWRDPEDKLSNDRFIMDLEGNVTICLEDFLPKVKGEGRRRTMEETILAYALLPISIFCLILCLIVYLVFAVLRTLPGKNNMVLISSLLCCHSALLVGYVIDDVSDSCGIVGVVSHYFALCLHCALLVCSYHVYAIFTTMHLSANIPRENRTFLLYVFFVIFAPIVVVVIVIVVNVALDENGSHIGYGKLAICLLSSETGAWTALFIPSIIIIIINLTLFCLTYASLRQNKDIETNITDERHVHFYIRATVLAFIAWTFYLISVSMPSPIIRIIFIVFQCLLGVYIFIALILTRRISGLLFTFCCEDRPNSKDVTSFKIGGVARNSTKNPTIVVTGFRKTGSESDNEKLSGNGSGYNANMADTYT</sequence>
<dbReference type="PROSITE" id="PS50261">
    <property type="entry name" value="G_PROTEIN_RECEP_F2_4"/>
    <property type="match status" value="1"/>
</dbReference>
<feature type="signal peptide" evidence="6">
    <location>
        <begin position="1"/>
        <end position="28"/>
    </location>
</feature>
<keyword evidence="4 5" id="KW-0472">Membrane</keyword>
<dbReference type="PANTHER" id="PTHR45902">
    <property type="entry name" value="LATROPHILIN RECEPTOR-LIKE PROTEIN A"/>
    <property type="match status" value="1"/>
</dbReference>
<dbReference type="InterPro" id="IPR017981">
    <property type="entry name" value="GPCR_2-like_7TM"/>
</dbReference>
<feature type="chain" id="PRO_5045192243" evidence="6">
    <location>
        <begin position="29"/>
        <end position="969"/>
    </location>
</feature>
<accession>A0ABM0JAF9</accession>
<evidence type="ECO:0000256" key="3">
    <source>
        <dbReference type="ARBA" id="ARBA00022989"/>
    </source>
</evidence>
<evidence type="ECO:0000256" key="4">
    <source>
        <dbReference type="ARBA" id="ARBA00023136"/>
    </source>
</evidence>
<comment type="subcellular location">
    <subcellularLocation>
        <location evidence="1">Membrane</location>
        <topology evidence="1">Multi-pass membrane protein</topology>
    </subcellularLocation>
</comment>
<feature type="domain" description="G-protein coupled receptors family 2 profile 2" evidence="7">
    <location>
        <begin position="649"/>
        <end position="898"/>
    </location>
</feature>
<evidence type="ECO:0000259" key="7">
    <source>
        <dbReference type="PROSITE" id="PS50261"/>
    </source>
</evidence>
<feature type="transmembrane region" description="Helical" evidence="5">
    <location>
        <begin position="874"/>
        <end position="896"/>
    </location>
</feature>
<evidence type="ECO:0000256" key="1">
    <source>
        <dbReference type="ARBA" id="ARBA00004141"/>
    </source>
</evidence>
<proteinExistence type="predicted"/>
<dbReference type="Gene3D" id="1.20.1070.10">
    <property type="entry name" value="Rhodopsin 7-helix transmembrane proteins"/>
    <property type="match status" value="1"/>
</dbReference>
<feature type="transmembrane region" description="Helical" evidence="5">
    <location>
        <begin position="757"/>
        <end position="782"/>
    </location>
</feature>
<keyword evidence="8" id="KW-1185">Reference proteome</keyword>
<protein>
    <submittedName>
        <fullName evidence="9">Uncharacterized protein LOC101860135</fullName>
    </submittedName>
</protein>
<feature type="transmembrane region" description="Helical" evidence="5">
    <location>
        <begin position="651"/>
        <end position="674"/>
    </location>
</feature>
<name>A0ABM0JAF9_APLCA</name>
<dbReference type="PANTHER" id="PTHR45902:SF1">
    <property type="entry name" value="LATROPHILIN RECEPTOR-LIKE PROTEIN A"/>
    <property type="match status" value="1"/>
</dbReference>
<feature type="transmembrane region" description="Helical" evidence="5">
    <location>
        <begin position="849"/>
        <end position="868"/>
    </location>
</feature>
<gene>
    <name evidence="9" type="primary">LOC101860135</name>
</gene>
<feature type="transmembrane region" description="Helical" evidence="5">
    <location>
        <begin position="717"/>
        <end position="737"/>
    </location>
</feature>
<organism evidence="8 9">
    <name type="scientific">Aplysia californica</name>
    <name type="common">California sea hare</name>
    <dbReference type="NCBI Taxonomy" id="6500"/>
    <lineage>
        <taxon>Eukaryota</taxon>
        <taxon>Metazoa</taxon>
        <taxon>Spiralia</taxon>
        <taxon>Lophotrochozoa</taxon>
        <taxon>Mollusca</taxon>
        <taxon>Gastropoda</taxon>
        <taxon>Heterobranchia</taxon>
        <taxon>Euthyneura</taxon>
        <taxon>Tectipleura</taxon>
        <taxon>Aplysiida</taxon>
        <taxon>Aplysioidea</taxon>
        <taxon>Aplysiidae</taxon>
        <taxon>Aplysia</taxon>
    </lineage>
</organism>
<evidence type="ECO:0000313" key="8">
    <source>
        <dbReference type="Proteomes" id="UP000694888"/>
    </source>
</evidence>
<dbReference type="Proteomes" id="UP000694888">
    <property type="component" value="Unplaced"/>
</dbReference>
<evidence type="ECO:0000256" key="5">
    <source>
        <dbReference type="SAM" id="Phobius"/>
    </source>
</evidence>
<feature type="transmembrane region" description="Helical" evidence="5">
    <location>
        <begin position="809"/>
        <end position="829"/>
    </location>
</feature>